<organism evidence="9 10">
    <name type="scientific">Geodermatophilus maliterrae</name>
    <dbReference type="NCBI Taxonomy" id="3162531"/>
    <lineage>
        <taxon>Bacteria</taxon>
        <taxon>Bacillati</taxon>
        <taxon>Actinomycetota</taxon>
        <taxon>Actinomycetes</taxon>
        <taxon>Geodermatophilales</taxon>
        <taxon>Geodermatophilaceae</taxon>
        <taxon>Geodermatophilus</taxon>
    </lineage>
</organism>
<feature type="domain" description="Thioredoxin" evidence="8">
    <location>
        <begin position="1"/>
        <end position="109"/>
    </location>
</feature>
<dbReference type="PROSITE" id="PS00194">
    <property type="entry name" value="THIOREDOXIN_1"/>
    <property type="match status" value="1"/>
</dbReference>
<evidence type="ECO:0000256" key="2">
    <source>
        <dbReference type="ARBA" id="ARBA00022448"/>
    </source>
</evidence>
<accession>A0ABV3XKG9</accession>
<keyword evidence="2" id="KW-0813">Transport</keyword>
<dbReference type="NCBIfam" id="TIGR01068">
    <property type="entry name" value="thioredoxin"/>
    <property type="match status" value="1"/>
</dbReference>
<keyword evidence="10" id="KW-1185">Reference proteome</keyword>
<sequence>MSTTLPSTTDATFAADVLASDLPVLVDFTASWCGPCRMVTPVLEQLAEAERDRLRVVQLDVDANPEVTRAYHVLGMPTMSLFRDGEVVTTIVGARPRAAIDRALEPHLAAL</sequence>
<evidence type="ECO:0000256" key="1">
    <source>
        <dbReference type="ARBA" id="ARBA00008987"/>
    </source>
</evidence>
<gene>
    <name evidence="9" type="primary">trxA</name>
    <name evidence="9" type="ORF">ABQ292_22280</name>
</gene>
<dbReference type="Gene3D" id="3.40.30.10">
    <property type="entry name" value="Glutaredoxin"/>
    <property type="match status" value="1"/>
</dbReference>
<dbReference type="PANTHER" id="PTHR45663">
    <property type="entry name" value="GEO12009P1"/>
    <property type="match status" value="1"/>
</dbReference>
<dbReference type="InterPro" id="IPR013766">
    <property type="entry name" value="Thioredoxin_domain"/>
</dbReference>
<dbReference type="EMBL" id="JBFNXQ010000105">
    <property type="protein sequence ID" value="MEX5721087.1"/>
    <property type="molecule type" value="Genomic_DNA"/>
</dbReference>
<keyword evidence="3" id="KW-0249">Electron transport</keyword>
<dbReference type="InterPro" id="IPR005746">
    <property type="entry name" value="Thioredoxin"/>
</dbReference>
<evidence type="ECO:0000313" key="10">
    <source>
        <dbReference type="Proteomes" id="UP001560045"/>
    </source>
</evidence>
<dbReference type="CDD" id="cd02947">
    <property type="entry name" value="TRX_family"/>
    <property type="match status" value="1"/>
</dbReference>
<evidence type="ECO:0000256" key="7">
    <source>
        <dbReference type="PIRNR" id="PIRNR000077"/>
    </source>
</evidence>
<evidence type="ECO:0000313" key="9">
    <source>
        <dbReference type="EMBL" id="MEX5721087.1"/>
    </source>
</evidence>
<dbReference type="SUPFAM" id="SSF52833">
    <property type="entry name" value="Thioredoxin-like"/>
    <property type="match status" value="1"/>
</dbReference>
<dbReference type="PIRSF" id="PIRSF000077">
    <property type="entry name" value="Thioredoxin"/>
    <property type="match status" value="1"/>
</dbReference>
<evidence type="ECO:0000256" key="4">
    <source>
        <dbReference type="ARBA" id="ARBA00023157"/>
    </source>
</evidence>
<protein>
    <recommendedName>
        <fullName evidence="6 7">Thioredoxin</fullName>
    </recommendedName>
</protein>
<dbReference type="InterPro" id="IPR017937">
    <property type="entry name" value="Thioredoxin_CS"/>
</dbReference>
<dbReference type="PRINTS" id="PR00421">
    <property type="entry name" value="THIOREDOXIN"/>
</dbReference>
<comment type="similarity">
    <text evidence="1 7">Belongs to the thioredoxin family.</text>
</comment>
<proteinExistence type="inferred from homology"/>
<name>A0ABV3XKG9_9ACTN</name>
<dbReference type="RefSeq" id="WP_369209901.1">
    <property type="nucleotide sequence ID" value="NZ_JBFNXQ010000105.1"/>
</dbReference>
<comment type="caution">
    <text evidence="9">The sequence shown here is derived from an EMBL/GenBank/DDBJ whole genome shotgun (WGS) entry which is preliminary data.</text>
</comment>
<evidence type="ECO:0000256" key="5">
    <source>
        <dbReference type="ARBA" id="ARBA00023284"/>
    </source>
</evidence>
<dbReference type="PANTHER" id="PTHR45663:SF11">
    <property type="entry name" value="GEO12009P1"/>
    <property type="match status" value="1"/>
</dbReference>
<reference evidence="9 10" key="1">
    <citation type="submission" date="2024-06" db="EMBL/GenBank/DDBJ databases">
        <title>Draft genome sequence of Geodermatophilus badlandi, a novel member of the Geodermatophilaceae isolated from badland sedimentary rocks in the Red desert, Wyoming, USA.</title>
        <authorList>
            <person name="Ben Tekaya S."/>
            <person name="Nouioui I."/>
            <person name="Flores G.M."/>
            <person name="Shaal M.N."/>
            <person name="Bredoire F."/>
            <person name="Basile F."/>
            <person name="Van Diepen L."/>
            <person name="Ward N.L."/>
        </authorList>
    </citation>
    <scope>NUCLEOTIDE SEQUENCE [LARGE SCALE GENOMIC DNA]</scope>
    <source>
        <strain evidence="9 10">WL48A</strain>
    </source>
</reference>
<keyword evidence="5" id="KW-0676">Redox-active center</keyword>
<evidence type="ECO:0000259" key="8">
    <source>
        <dbReference type="PROSITE" id="PS51352"/>
    </source>
</evidence>
<dbReference type="Pfam" id="PF00085">
    <property type="entry name" value="Thioredoxin"/>
    <property type="match status" value="1"/>
</dbReference>
<dbReference type="Proteomes" id="UP001560045">
    <property type="component" value="Unassembled WGS sequence"/>
</dbReference>
<keyword evidence="4" id="KW-1015">Disulfide bond</keyword>
<dbReference type="PROSITE" id="PS51352">
    <property type="entry name" value="THIOREDOXIN_2"/>
    <property type="match status" value="1"/>
</dbReference>
<dbReference type="InterPro" id="IPR036249">
    <property type="entry name" value="Thioredoxin-like_sf"/>
</dbReference>
<evidence type="ECO:0000256" key="3">
    <source>
        <dbReference type="ARBA" id="ARBA00022982"/>
    </source>
</evidence>
<evidence type="ECO:0000256" key="6">
    <source>
        <dbReference type="NCBIfam" id="TIGR01068"/>
    </source>
</evidence>